<dbReference type="Proteomes" id="UP001239909">
    <property type="component" value="Unassembled WGS sequence"/>
</dbReference>
<gene>
    <name evidence="1" type="ORF">LNKW23_49080</name>
</gene>
<keyword evidence="2" id="KW-1185">Reference proteome</keyword>
<evidence type="ECO:0000313" key="1">
    <source>
        <dbReference type="EMBL" id="GMG85679.1"/>
    </source>
</evidence>
<dbReference type="EMBL" id="BSYI01000130">
    <property type="protein sequence ID" value="GMG85679.1"/>
    <property type="molecule type" value="Genomic_DNA"/>
</dbReference>
<name>A0ABQ6LUC4_9RHOB</name>
<evidence type="ECO:0000313" key="2">
    <source>
        <dbReference type="Proteomes" id="UP001239909"/>
    </source>
</evidence>
<accession>A0ABQ6LUC4</accession>
<comment type="caution">
    <text evidence="1">The sequence shown here is derived from an EMBL/GenBank/DDBJ whole genome shotgun (WGS) entry which is preliminary data.</text>
</comment>
<sequence>MTKGFHGIVNHFNTQGWFDAENAGKVLRNYERACELLGCPVELPPDFAKLLARHLEGELPARKGRRTPYGFGEVQLEFFKGAVPRIYPNAPWGLAGYSFITLEFIAQNFFDNNEKVPAWFIEKLREDFKHRRKKGEKYDALVAEYKEMLSVGESTVKGWLRS</sequence>
<reference evidence="1 2" key="1">
    <citation type="submission" date="2023-04" db="EMBL/GenBank/DDBJ databases">
        <title>Marinoamorphus aggregata gen. nov., sp. Nov., isolate from tissue of brittle star Ophioplocus japonicus.</title>
        <authorList>
            <person name="Kawano K."/>
            <person name="Sawayama S."/>
            <person name="Nakagawa S."/>
        </authorList>
    </citation>
    <scope>NUCLEOTIDE SEQUENCE [LARGE SCALE GENOMIC DNA]</scope>
    <source>
        <strain evidence="1 2">NKW23</strain>
    </source>
</reference>
<organism evidence="1 2">
    <name type="scientific">Paralimibaculum aggregatum</name>
    <dbReference type="NCBI Taxonomy" id="3036245"/>
    <lineage>
        <taxon>Bacteria</taxon>
        <taxon>Pseudomonadati</taxon>
        <taxon>Pseudomonadota</taxon>
        <taxon>Alphaproteobacteria</taxon>
        <taxon>Rhodobacterales</taxon>
        <taxon>Paracoccaceae</taxon>
        <taxon>Paralimibaculum</taxon>
    </lineage>
</organism>
<protein>
    <submittedName>
        <fullName evidence="1">Uncharacterized protein</fullName>
    </submittedName>
</protein>
<proteinExistence type="predicted"/>